<reference evidence="1" key="1">
    <citation type="submission" date="2015-05" db="EMBL/GenBank/DDBJ databases">
        <title>Permanent draft genome of Rhodopirellula islandicus K833.</title>
        <authorList>
            <person name="Kizina J."/>
            <person name="Richter M."/>
            <person name="Glockner F.O."/>
            <person name="Harder J."/>
        </authorList>
    </citation>
    <scope>NUCLEOTIDE SEQUENCE [LARGE SCALE GENOMIC DNA]</scope>
    <source>
        <strain evidence="1">K833</strain>
    </source>
</reference>
<organism evidence="1 2">
    <name type="scientific">Rhodopirellula islandica</name>
    <dbReference type="NCBI Taxonomy" id="595434"/>
    <lineage>
        <taxon>Bacteria</taxon>
        <taxon>Pseudomonadati</taxon>
        <taxon>Planctomycetota</taxon>
        <taxon>Planctomycetia</taxon>
        <taxon>Pirellulales</taxon>
        <taxon>Pirellulaceae</taxon>
        <taxon>Rhodopirellula</taxon>
    </lineage>
</organism>
<protein>
    <submittedName>
        <fullName evidence="1">Uncharacterized protein</fullName>
    </submittedName>
</protein>
<evidence type="ECO:0000313" key="1">
    <source>
        <dbReference type="EMBL" id="KLU07900.1"/>
    </source>
</evidence>
<dbReference type="AlphaFoldDB" id="A0A0J1BN66"/>
<name>A0A0J1BN66_RHOIS</name>
<accession>A0A0J1BN66</accession>
<gene>
    <name evidence="1" type="ORF">RISK_000079</name>
</gene>
<proteinExistence type="predicted"/>
<evidence type="ECO:0000313" key="2">
    <source>
        <dbReference type="Proteomes" id="UP000036367"/>
    </source>
</evidence>
<dbReference type="EMBL" id="LECT01000001">
    <property type="protein sequence ID" value="KLU07900.1"/>
    <property type="molecule type" value="Genomic_DNA"/>
</dbReference>
<comment type="caution">
    <text evidence="1">The sequence shown here is derived from an EMBL/GenBank/DDBJ whole genome shotgun (WGS) entry which is preliminary data.</text>
</comment>
<sequence>MSSEPSTQCWIAAPRLPIPDQLGISTIVIPRNEKTLRIS</sequence>
<keyword evidence="2" id="KW-1185">Reference proteome</keyword>
<dbReference type="Proteomes" id="UP000036367">
    <property type="component" value="Unassembled WGS sequence"/>
</dbReference>